<evidence type="ECO:0000313" key="19">
    <source>
        <dbReference type="Proteomes" id="UP001596266"/>
    </source>
</evidence>
<evidence type="ECO:0000256" key="3">
    <source>
        <dbReference type="ARBA" id="ARBA00012720"/>
    </source>
</evidence>
<evidence type="ECO:0000256" key="8">
    <source>
        <dbReference type="ARBA" id="ARBA00022833"/>
    </source>
</evidence>
<evidence type="ECO:0000256" key="15">
    <source>
        <dbReference type="PROSITE-ProRule" id="PRU00391"/>
    </source>
</evidence>
<dbReference type="Pfam" id="PF06831">
    <property type="entry name" value="H2TH"/>
    <property type="match status" value="1"/>
</dbReference>
<dbReference type="InterPro" id="IPR000214">
    <property type="entry name" value="Znf_DNA_glyclase/AP_lyase"/>
</dbReference>
<dbReference type="Pfam" id="PF01149">
    <property type="entry name" value="Fapy_DNA_glyco"/>
    <property type="match status" value="1"/>
</dbReference>
<dbReference type="PANTHER" id="PTHR42697:SF3">
    <property type="entry name" value="ENDONUCLEASE 8 1"/>
    <property type="match status" value="1"/>
</dbReference>
<reference evidence="19" key="1">
    <citation type="journal article" date="2019" name="Int. J. Syst. Evol. Microbiol.">
        <title>The Global Catalogue of Microorganisms (GCM) 10K type strain sequencing project: providing services to taxonomists for standard genome sequencing and annotation.</title>
        <authorList>
            <consortium name="The Broad Institute Genomics Platform"/>
            <consortium name="The Broad Institute Genome Sequencing Center for Infectious Disease"/>
            <person name="Wu L."/>
            <person name="Ma J."/>
        </authorList>
    </citation>
    <scope>NUCLEOTIDE SEQUENCE [LARGE SCALE GENOMIC DNA]</scope>
    <source>
        <strain evidence="19">CGMCC 1.15277</strain>
    </source>
</reference>
<evidence type="ECO:0000256" key="13">
    <source>
        <dbReference type="ARBA" id="ARBA00023295"/>
    </source>
</evidence>
<dbReference type="InterPro" id="IPR010979">
    <property type="entry name" value="Ribosomal_uS13-like_H2TH"/>
</dbReference>
<evidence type="ECO:0000256" key="14">
    <source>
        <dbReference type="ARBA" id="ARBA00044632"/>
    </source>
</evidence>
<dbReference type="Pfam" id="PF06827">
    <property type="entry name" value="zf-FPG_IleRS"/>
    <property type="match status" value="1"/>
</dbReference>
<comment type="cofactor">
    <cofactor evidence="1">
        <name>Zn(2+)</name>
        <dbReference type="ChEBI" id="CHEBI:29105"/>
    </cofactor>
</comment>
<dbReference type="PANTHER" id="PTHR42697">
    <property type="entry name" value="ENDONUCLEASE 8"/>
    <property type="match status" value="1"/>
</dbReference>
<evidence type="ECO:0000256" key="2">
    <source>
        <dbReference type="ARBA" id="ARBA00009409"/>
    </source>
</evidence>
<dbReference type="PROSITE" id="PS01242">
    <property type="entry name" value="ZF_FPG_1"/>
    <property type="match status" value="1"/>
</dbReference>
<evidence type="ECO:0000256" key="9">
    <source>
        <dbReference type="ARBA" id="ARBA00023125"/>
    </source>
</evidence>
<evidence type="ECO:0000256" key="1">
    <source>
        <dbReference type="ARBA" id="ARBA00001947"/>
    </source>
</evidence>
<evidence type="ECO:0000259" key="17">
    <source>
        <dbReference type="PROSITE" id="PS51068"/>
    </source>
</evidence>
<dbReference type="Gene3D" id="3.20.190.10">
    <property type="entry name" value="MutM-like, N-terminal"/>
    <property type="match status" value="1"/>
</dbReference>
<evidence type="ECO:0000256" key="4">
    <source>
        <dbReference type="ARBA" id="ARBA00022723"/>
    </source>
</evidence>
<dbReference type="EMBL" id="JBHSUA010000009">
    <property type="protein sequence ID" value="MFC6396007.1"/>
    <property type="molecule type" value="Genomic_DNA"/>
</dbReference>
<keyword evidence="5" id="KW-0227">DNA damage</keyword>
<keyword evidence="6 15" id="KW-0863">Zinc-finger</keyword>
<dbReference type="CDD" id="cd08970">
    <property type="entry name" value="AcNei1_N"/>
    <property type="match status" value="1"/>
</dbReference>
<comment type="caution">
    <text evidence="18">The sequence shown here is derived from an EMBL/GenBank/DDBJ whole genome shotgun (WGS) entry which is preliminary data.</text>
</comment>
<evidence type="ECO:0000256" key="10">
    <source>
        <dbReference type="ARBA" id="ARBA00023204"/>
    </source>
</evidence>
<dbReference type="InterPro" id="IPR010663">
    <property type="entry name" value="Znf_FPG/IleRS"/>
</dbReference>
<keyword evidence="9" id="KW-0238">DNA-binding</keyword>
<evidence type="ECO:0000256" key="6">
    <source>
        <dbReference type="ARBA" id="ARBA00022771"/>
    </source>
</evidence>
<gene>
    <name evidence="18" type="ORF">ACFP57_03245</name>
</gene>
<dbReference type="InterPro" id="IPR015886">
    <property type="entry name" value="H2TH_FPG"/>
</dbReference>
<evidence type="ECO:0000256" key="12">
    <source>
        <dbReference type="ARBA" id="ARBA00023268"/>
    </source>
</evidence>
<keyword evidence="8" id="KW-0862">Zinc</keyword>
<keyword evidence="7" id="KW-0378">Hydrolase</keyword>
<keyword evidence="12" id="KW-0511">Multifunctional enzyme</keyword>
<dbReference type="InterPro" id="IPR015887">
    <property type="entry name" value="DNA_glyclase_Znf_dom_DNA_BS"/>
</dbReference>
<dbReference type="SMART" id="SM01232">
    <property type="entry name" value="H2TH"/>
    <property type="match status" value="1"/>
</dbReference>
<evidence type="ECO:0000259" key="16">
    <source>
        <dbReference type="PROSITE" id="PS51066"/>
    </source>
</evidence>
<evidence type="ECO:0000256" key="7">
    <source>
        <dbReference type="ARBA" id="ARBA00022801"/>
    </source>
</evidence>
<dbReference type="Proteomes" id="UP001596266">
    <property type="component" value="Unassembled WGS sequence"/>
</dbReference>
<dbReference type="Gene3D" id="1.10.8.50">
    <property type="match status" value="1"/>
</dbReference>
<accession>A0ABW1WYE8</accession>
<keyword evidence="10" id="KW-0234">DNA repair</keyword>
<dbReference type="SMART" id="SM00898">
    <property type="entry name" value="Fapy_DNA_glyco"/>
    <property type="match status" value="1"/>
</dbReference>
<dbReference type="RefSeq" id="WP_386769100.1">
    <property type="nucleotide sequence ID" value="NZ_BAAAKI010000004.1"/>
</dbReference>
<organism evidence="18 19">
    <name type="scientific">Luteococcus sanguinis</name>
    <dbReference type="NCBI Taxonomy" id="174038"/>
    <lineage>
        <taxon>Bacteria</taxon>
        <taxon>Bacillati</taxon>
        <taxon>Actinomycetota</taxon>
        <taxon>Actinomycetes</taxon>
        <taxon>Propionibacteriales</taxon>
        <taxon>Propionibacteriaceae</taxon>
        <taxon>Luteococcus</taxon>
    </lineage>
</organism>
<dbReference type="InterPro" id="IPR035937">
    <property type="entry name" value="FPG_N"/>
</dbReference>
<comment type="catalytic activity">
    <reaction evidence="14">
        <text>2'-deoxyribonucleotide-(2'-deoxyribose 5'-phosphate)-2'-deoxyribonucleotide-DNA = a 3'-end 2'-deoxyribonucleotide-(2,3-dehydro-2,3-deoxyribose 5'-phosphate)-DNA + a 5'-end 5'-phospho-2'-deoxyribonucleoside-DNA + H(+)</text>
        <dbReference type="Rhea" id="RHEA:66592"/>
        <dbReference type="Rhea" id="RHEA-COMP:13180"/>
        <dbReference type="Rhea" id="RHEA-COMP:16897"/>
        <dbReference type="Rhea" id="RHEA-COMP:17067"/>
        <dbReference type="ChEBI" id="CHEBI:15378"/>
        <dbReference type="ChEBI" id="CHEBI:136412"/>
        <dbReference type="ChEBI" id="CHEBI:157695"/>
        <dbReference type="ChEBI" id="CHEBI:167181"/>
        <dbReference type="EC" id="4.2.99.18"/>
    </reaction>
</comment>
<evidence type="ECO:0000313" key="18">
    <source>
        <dbReference type="EMBL" id="MFC6396007.1"/>
    </source>
</evidence>
<evidence type="ECO:0000256" key="11">
    <source>
        <dbReference type="ARBA" id="ARBA00023239"/>
    </source>
</evidence>
<dbReference type="SUPFAM" id="SSF57716">
    <property type="entry name" value="Glucocorticoid receptor-like (DNA-binding domain)"/>
    <property type="match status" value="1"/>
</dbReference>
<keyword evidence="4" id="KW-0479">Metal-binding</keyword>
<keyword evidence="13" id="KW-0326">Glycosidase</keyword>
<dbReference type="PROSITE" id="PS51066">
    <property type="entry name" value="ZF_FPG_2"/>
    <property type="match status" value="1"/>
</dbReference>
<feature type="domain" description="Formamidopyrimidine-DNA glycosylase catalytic" evidence="17">
    <location>
        <begin position="2"/>
        <end position="100"/>
    </location>
</feature>
<dbReference type="PROSITE" id="PS51068">
    <property type="entry name" value="FPG_CAT"/>
    <property type="match status" value="1"/>
</dbReference>
<dbReference type="EC" id="4.2.99.18" evidence="3"/>
<dbReference type="SUPFAM" id="SSF81624">
    <property type="entry name" value="N-terminal domain of MutM-like DNA repair proteins"/>
    <property type="match status" value="1"/>
</dbReference>
<name>A0ABW1WYE8_9ACTN</name>
<dbReference type="InterPro" id="IPR012319">
    <property type="entry name" value="FPG_cat"/>
</dbReference>
<sequence>MPEGHVIHRLAIVTNEHFAGRPVQVSSPQGRFAESAALLDGRVLAGAEAWGKHLFITFETEQPEHIIHIHLGLIGKLWFEPFAAPRGAVRLRITDGETTADLHGPQTCRLVSVGEQAAQLAKLGPDPIRPDADPEVAWRRVHASNRSIAALLMDQKIAAGVGNIYRAEVLFRHRVSPDAPGRTIDRALWDMIWADLVELMRLGVVDGRIDTVEFAHTPEQMGRSPRVDRHGGEVYVYRRAGMPCHVCGTEIATRVLEGRNLYWCPSCQR</sequence>
<evidence type="ECO:0000256" key="5">
    <source>
        <dbReference type="ARBA" id="ARBA00022763"/>
    </source>
</evidence>
<keyword evidence="19" id="KW-1185">Reference proteome</keyword>
<feature type="domain" description="FPG-type" evidence="16">
    <location>
        <begin position="235"/>
        <end position="269"/>
    </location>
</feature>
<dbReference type="SUPFAM" id="SSF46946">
    <property type="entry name" value="S13-like H2TH domain"/>
    <property type="match status" value="1"/>
</dbReference>
<proteinExistence type="inferred from homology"/>
<keyword evidence="11" id="KW-0456">Lyase</keyword>
<comment type="similarity">
    <text evidence="2">Belongs to the FPG family.</text>
</comment>
<protein>
    <recommendedName>
        <fullName evidence="3">DNA-(apurinic or apyrimidinic site) lyase</fullName>
        <ecNumber evidence="3">4.2.99.18</ecNumber>
    </recommendedName>
</protein>